<dbReference type="AlphaFoldDB" id="A0A1D1V7G6"/>
<dbReference type="Proteomes" id="UP000186922">
    <property type="component" value="Unassembled WGS sequence"/>
</dbReference>
<protein>
    <submittedName>
        <fullName evidence="1">Uncharacterized protein</fullName>
    </submittedName>
</protein>
<gene>
    <name evidence="1" type="primary">RvY_08120-1</name>
    <name evidence="1" type="synonym">RvY_08120.1</name>
    <name evidence="1" type="ORF">RvY_08120</name>
</gene>
<dbReference type="EMBL" id="BDGG01000003">
    <property type="protein sequence ID" value="GAU96715.1"/>
    <property type="molecule type" value="Genomic_DNA"/>
</dbReference>
<accession>A0A1D1V7G6</accession>
<organism evidence="1 2">
    <name type="scientific">Ramazzottius varieornatus</name>
    <name type="common">Water bear</name>
    <name type="synonym">Tardigrade</name>
    <dbReference type="NCBI Taxonomy" id="947166"/>
    <lineage>
        <taxon>Eukaryota</taxon>
        <taxon>Metazoa</taxon>
        <taxon>Ecdysozoa</taxon>
        <taxon>Tardigrada</taxon>
        <taxon>Eutardigrada</taxon>
        <taxon>Parachela</taxon>
        <taxon>Hypsibioidea</taxon>
        <taxon>Ramazzottiidae</taxon>
        <taxon>Ramazzottius</taxon>
    </lineage>
</organism>
<evidence type="ECO:0000313" key="2">
    <source>
        <dbReference type="Proteomes" id="UP000186922"/>
    </source>
</evidence>
<keyword evidence="2" id="KW-1185">Reference proteome</keyword>
<proteinExistence type="predicted"/>
<reference evidence="1 2" key="1">
    <citation type="journal article" date="2016" name="Nat. Commun.">
        <title>Extremotolerant tardigrade genome and improved radiotolerance of human cultured cells by tardigrade-unique protein.</title>
        <authorList>
            <person name="Hashimoto T."/>
            <person name="Horikawa D.D."/>
            <person name="Saito Y."/>
            <person name="Kuwahara H."/>
            <person name="Kozuka-Hata H."/>
            <person name="Shin-I T."/>
            <person name="Minakuchi Y."/>
            <person name="Ohishi K."/>
            <person name="Motoyama A."/>
            <person name="Aizu T."/>
            <person name="Enomoto A."/>
            <person name="Kondo K."/>
            <person name="Tanaka S."/>
            <person name="Hara Y."/>
            <person name="Koshikawa S."/>
            <person name="Sagara H."/>
            <person name="Miura T."/>
            <person name="Yokobori S."/>
            <person name="Miyagawa K."/>
            <person name="Suzuki Y."/>
            <person name="Kubo T."/>
            <person name="Oyama M."/>
            <person name="Kohara Y."/>
            <person name="Fujiyama A."/>
            <person name="Arakawa K."/>
            <person name="Katayama T."/>
            <person name="Toyoda A."/>
            <person name="Kunieda T."/>
        </authorList>
    </citation>
    <scope>NUCLEOTIDE SEQUENCE [LARGE SCALE GENOMIC DNA]</scope>
    <source>
        <strain evidence="1 2">YOKOZUNA-1</strain>
    </source>
</reference>
<name>A0A1D1V7G6_RAMVA</name>
<evidence type="ECO:0000313" key="1">
    <source>
        <dbReference type="EMBL" id="GAU96715.1"/>
    </source>
</evidence>
<comment type="caution">
    <text evidence="1">The sequence shown here is derived from an EMBL/GenBank/DDBJ whole genome shotgun (WGS) entry which is preliminary data.</text>
</comment>
<sequence length="52" mass="5468">MESYVRSAKLAQMELMEQVCGGGGVAGNLPPGLTSSFQTQSAIRIRNGSLLL</sequence>